<keyword evidence="2" id="KW-0547">Nucleotide-binding</keyword>
<dbReference type="PANTHER" id="PTHR45772:SF8">
    <property type="entry name" value="HIGH-AFFINITY BRANCHED-CHAIN AMINO ACID TRANSPORT ATP-BINDING PROTEIN"/>
    <property type="match status" value="1"/>
</dbReference>
<evidence type="ECO:0000256" key="3">
    <source>
        <dbReference type="ARBA" id="ARBA00022840"/>
    </source>
</evidence>
<dbReference type="Pfam" id="PF00005">
    <property type="entry name" value="ABC_tran"/>
    <property type="match status" value="1"/>
</dbReference>
<reference evidence="5 6" key="1">
    <citation type="submission" date="2024-02" db="EMBL/GenBank/DDBJ databases">
        <title>Bacterial strain from lacustrine sediment.</title>
        <authorList>
            <person name="Petit C."/>
            <person name="Fadhlaoui K."/>
        </authorList>
    </citation>
    <scope>NUCLEOTIDE SEQUENCE [LARGE SCALE GENOMIC DNA]</scope>
    <source>
        <strain evidence="5 6">IPX-CK</strain>
    </source>
</reference>
<dbReference type="InterPro" id="IPR027417">
    <property type="entry name" value="P-loop_NTPase"/>
</dbReference>
<dbReference type="PANTHER" id="PTHR45772">
    <property type="entry name" value="CONSERVED COMPONENT OF ABC TRANSPORTER FOR NATURAL AMINO ACIDS-RELATED"/>
    <property type="match status" value="1"/>
</dbReference>
<evidence type="ECO:0000259" key="4">
    <source>
        <dbReference type="PROSITE" id="PS50893"/>
    </source>
</evidence>
<dbReference type="EMBL" id="CP146256">
    <property type="protein sequence ID" value="XAH74964.1"/>
    <property type="molecule type" value="Genomic_DNA"/>
</dbReference>
<accession>A0ABZ3EXI0</accession>
<dbReference type="Gene3D" id="3.40.50.300">
    <property type="entry name" value="P-loop containing nucleotide triphosphate hydrolases"/>
    <property type="match status" value="1"/>
</dbReference>
<dbReference type="SUPFAM" id="SSF52540">
    <property type="entry name" value="P-loop containing nucleoside triphosphate hydrolases"/>
    <property type="match status" value="1"/>
</dbReference>
<keyword evidence="6" id="KW-1185">Reference proteome</keyword>
<feature type="domain" description="ABC transporter" evidence="4">
    <location>
        <begin position="4"/>
        <end position="244"/>
    </location>
</feature>
<dbReference type="InterPro" id="IPR032823">
    <property type="entry name" value="BCA_ABC_TP_C"/>
</dbReference>
<keyword evidence="3 5" id="KW-0067">ATP-binding</keyword>
<dbReference type="PROSITE" id="PS50893">
    <property type="entry name" value="ABC_TRANSPORTER_2"/>
    <property type="match status" value="1"/>
</dbReference>
<dbReference type="CDD" id="cd03219">
    <property type="entry name" value="ABC_Mj1267_LivG_branched"/>
    <property type="match status" value="1"/>
</dbReference>
<gene>
    <name evidence="5" type="primary">urtD</name>
    <name evidence="5" type="ORF">V6984_04115</name>
</gene>
<dbReference type="InterPro" id="IPR003593">
    <property type="entry name" value="AAA+_ATPase"/>
</dbReference>
<dbReference type="RefSeq" id="WP_342758538.1">
    <property type="nucleotide sequence ID" value="NZ_CP146256.1"/>
</dbReference>
<dbReference type="SMART" id="SM00382">
    <property type="entry name" value="AAA"/>
    <property type="match status" value="1"/>
</dbReference>
<dbReference type="Pfam" id="PF12399">
    <property type="entry name" value="BCA_ABC_TP_C"/>
    <property type="match status" value="1"/>
</dbReference>
<evidence type="ECO:0000313" key="6">
    <source>
        <dbReference type="Proteomes" id="UP001451571"/>
    </source>
</evidence>
<dbReference type="NCBIfam" id="TIGR03411">
    <property type="entry name" value="urea_trans_UrtD"/>
    <property type="match status" value="1"/>
</dbReference>
<keyword evidence="1" id="KW-0813">Transport</keyword>
<proteinExistence type="predicted"/>
<name>A0ABZ3EXI0_9FIRM</name>
<sequence length="248" mass="27795">MAYLELKNLTVEFNGFRAVNEVNLSVEKGELRVIIGPNGAGKTTIIDMITGKTKPTYGSVLLNGESIGGKDPYKISNKYKVGRKFQGPNVFDYMTVYENIEVALSGYNSLIKTLTFRKTRAVKNEIEDILKKINLYDERNVLPSFLSHGQRQWLEMGMILAQKPEVITLDEPTAGMSADETYKTGEMIKTIMKGKTLIVIEHDIDFVKQIAQTVTVLSQGEVLAEGSYKEITANPEVIKVYLKTDEEE</sequence>
<evidence type="ECO:0000256" key="2">
    <source>
        <dbReference type="ARBA" id="ARBA00022741"/>
    </source>
</evidence>
<dbReference type="GO" id="GO:0005524">
    <property type="term" value="F:ATP binding"/>
    <property type="evidence" value="ECO:0007669"/>
    <property type="project" value="UniProtKB-KW"/>
</dbReference>
<dbReference type="InterPro" id="IPR003439">
    <property type="entry name" value="ABC_transporter-like_ATP-bd"/>
</dbReference>
<dbReference type="InterPro" id="IPR017781">
    <property type="entry name" value="ABC_transptr_urea_ATP-bd_UrtD"/>
</dbReference>
<organism evidence="5 6">
    <name type="scientific">Kineothrix sedimenti</name>
    <dbReference type="NCBI Taxonomy" id="3123317"/>
    <lineage>
        <taxon>Bacteria</taxon>
        <taxon>Bacillati</taxon>
        <taxon>Bacillota</taxon>
        <taxon>Clostridia</taxon>
        <taxon>Lachnospirales</taxon>
        <taxon>Lachnospiraceae</taxon>
        <taxon>Kineothrix</taxon>
    </lineage>
</organism>
<dbReference type="Proteomes" id="UP001451571">
    <property type="component" value="Chromosome"/>
</dbReference>
<evidence type="ECO:0000256" key="1">
    <source>
        <dbReference type="ARBA" id="ARBA00022448"/>
    </source>
</evidence>
<dbReference type="InterPro" id="IPR051120">
    <property type="entry name" value="ABC_AA/LPS_Transport"/>
</dbReference>
<protein>
    <submittedName>
        <fullName evidence="5">Urea ABC transporter ATP-binding protein UrtD</fullName>
    </submittedName>
</protein>
<evidence type="ECO:0000313" key="5">
    <source>
        <dbReference type="EMBL" id="XAH74964.1"/>
    </source>
</evidence>